<evidence type="ECO:0000256" key="12">
    <source>
        <dbReference type="ARBA" id="ARBA00023242"/>
    </source>
</evidence>
<feature type="transmembrane region" description="Helical" evidence="13">
    <location>
        <begin position="65"/>
        <end position="84"/>
    </location>
</feature>
<dbReference type="GO" id="GO:0031965">
    <property type="term" value="C:nuclear membrane"/>
    <property type="evidence" value="ECO:0007669"/>
    <property type="project" value="UniProtKB-SubCell"/>
</dbReference>
<keyword evidence="15" id="KW-1185">Reference proteome</keyword>
<dbReference type="OrthoDB" id="67850at2759"/>
<evidence type="ECO:0000256" key="2">
    <source>
        <dbReference type="ARBA" id="ARBA00004567"/>
    </source>
</evidence>
<keyword evidence="11 13" id="KW-0472">Membrane</keyword>
<dbReference type="Proteomes" id="UP000236544">
    <property type="component" value="Unassembled WGS sequence"/>
</dbReference>
<dbReference type="GO" id="GO:0106166">
    <property type="term" value="F:spindle pole body-nuclear membrane anchor activity"/>
    <property type="evidence" value="ECO:0007669"/>
    <property type="project" value="TreeGrafter"/>
</dbReference>
<keyword evidence="4" id="KW-0813">Transport</keyword>
<sequence>MIKMESPVVPSPLSSRYSYHSIFSDVCKTRFSHLVARLLFSIAVCTGALASALGRRDASKWERVLSAPGKGILVYVGMLAVVLARKNYLHVRLPGYSSALSQTYWQLCSGQALVQLAVHILSSICIASAFSDAVTGTLPPQRVFGYRLTIWLLVPGLYTAQHVVFDLGKLTFRYGAQHQHPQQFIVTRIHNVFAKCGVLAIAVALALPLGSLYFGPYTSCLGVAGTIQCVILAFLIFAIWDLVNLAFNAYLSIGCLHKGKPISSLSSTPMETLISGLSSKKPFTKLTAFQELSYRATSPNIQLRLPIYHTRHRNVYIWPSILKECLRTIESTNSSVSAFMKSVEQQQESLRKPTASRPETLEERLKENGLFGNDYVITSSSQSRLPGSPPTSETLTHRITLQNNNVFARGSGDAKGPGPFQFSDVANNPILTRQTTITDIFSDCVRQLKDTFFGFFFPVRSEDSPSPLSLFELWRVSKKMQAEKLVPLPVCYAECVIALMGLLIKSLEEDPKGGVVSSVGEVLKILERSVGSLGGFAEWKDSLVSKEMATPDVVTILYDLSINAFLEIVLGYNELLNNVYLDEDVVKLSKWVLEICNE</sequence>
<dbReference type="GO" id="GO:0051028">
    <property type="term" value="P:mRNA transport"/>
    <property type="evidence" value="ECO:0007669"/>
    <property type="project" value="UniProtKB-KW"/>
</dbReference>
<evidence type="ECO:0000256" key="5">
    <source>
        <dbReference type="ARBA" id="ARBA00022692"/>
    </source>
</evidence>
<keyword evidence="7" id="KW-0653">Protein transport</keyword>
<dbReference type="PANTHER" id="PTHR13269">
    <property type="entry name" value="NUCLEOPORIN NDC1"/>
    <property type="match status" value="1"/>
</dbReference>
<feature type="transmembrane region" description="Helical" evidence="13">
    <location>
        <begin position="150"/>
        <end position="172"/>
    </location>
</feature>
<name>A0A0P1KUL6_9SACH</name>
<proteinExistence type="inferred from homology"/>
<evidence type="ECO:0000256" key="11">
    <source>
        <dbReference type="ARBA" id="ARBA00023136"/>
    </source>
</evidence>
<feature type="transmembrane region" description="Helical" evidence="13">
    <location>
        <begin position="192"/>
        <end position="215"/>
    </location>
</feature>
<gene>
    <name evidence="14" type="ORF">LAQU0_S11e04236g</name>
</gene>
<evidence type="ECO:0000256" key="6">
    <source>
        <dbReference type="ARBA" id="ARBA00022816"/>
    </source>
</evidence>
<keyword evidence="5 13" id="KW-0812">Transmembrane</keyword>
<feature type="transmembrane region" description="Helical" evidence="13">
    <location>
        <begin position="221"/>
        <end position="243"/>
    </location>
</feature>
<evidence type="ECO:0000256" key="9">
    <source>
        <dbReference type="ARBA" id="ARBA00023010"/>
    </source>
</evidence>
<dbReference type="GO" id="GO:0005816">
    <property type="term" value="C:spindle pole body"/>
    <property type="evidence" value="ECO:0007669"/>
    <property type="project" value="TreeGrafter"/>
</dbReference>
<dbReference type="Pfam" id="PF09531">
    <property type="entry name" value="Ndc1_Nup"/>
    <property type="match status" value="1"/>
</dbReference>
<dbReference type="AlphaFoldDB" id="A0A0P1KUL6"/>
<keyword evidence="6" id="KW-0509">mRNA transport</keyword>
<keyword evidence="8 13" id="KW-1133">Transmembrane helix</keyword>
<dbReference type="InterPro" id="IPR019049">
    <property type="entry name" value="Nucleoporin_prot_Ndc1/Nup"/>
</dbReference>
<comment type="similarity">
    <text evidence="3">Belongs to the NDC1 family.</text>
</comment>
<reference evidence="15" key="1">
    <citation type="submission" date="2015-10" db="EMBL/GenBank/DDBJ databases">
        <authorList>
            <person name="Devillers H."/>
        </authorList>
    </citation>
    <scope>NUCLEOTIDE SEQUENCE [LARGE SCALE GENOMIC DNA]</scope>
</reference>
<keyword evidence="12" id="KW-0539">Nucleus</keyword>
<evidence type="ECO:0000313" key="15">
    <source>
        <dbReference type="Proteomes" id="UP000236544"/>
    </source>
</evidence>
<dbReference type="GO" id="GO:0070631">
    <property type="term" value="P:spindle pole body localization"/>
    <property type="evidence" value="ECO:0007669"/>
    <property type="project" value="TreeGrafter"/>
</dbReference>
<evidence type="ECO:0000256" key="3">
    <source>
        <dbReference type="ARBA" id="ARBA00005760"/>
    </source>
</evidence>
<organism evidence="14 15">
    <name type="scientific">Lachancea quebecensis</name>
    <dbReference type="NCBI Taxonomy" id="1654605"/>
    <lineage>
        <taxon>Eukaryota</taxon>
        <taxon>Fungi</taxon>
        <taxon>Dikarya</taxon>
        <taxon>Ascomycota</taxon>
        <taxon>Saccharomycotina</taxon>
        <taxon>Saccharomycetes</taxon>
        <taxon>Saccharomycetales</taxon>
        <taxon>Saccharomycetaceae</taxon>
        <taxon>Lachancea</taxon>
    </lineage>
</organism>
<evidence type="ECO:0000256" key="13">
    <source>
        <dbReference type="SAM" id="Phobius"/>
    </source>
</evidence>
<evidence type="ECO:0000256" key="7">
    <source>
        <dbReference type="ARBA" id="ARBA00022927"/>
    </source>
</evidence>
<evidence type="ECO:0000256" key="8">
    <source>
        <dbReference type="ARBA" id="ARBA00022989"/>
    </source>
</evidence>
<dbReference type="GO" id="GO:0070762">
    <property type="term" value="C:nuclear pore transmembrane ring"/>
    <property type="evidence" value="ECO:0007669"/>
    <property type="project" value="TreeGrafter"/>
</dbReference>
<dbReference type="GO" id="GO:0006999">
    <property type="term" value="P:nuclear pore organization"/>
    <property type="evidence" value="ECO:0007669"/>
    <property type="project" value="TreeGrafter"/>
</dbReference>
<dbReference type="GO" id="GO:0015031">
    <property type="term" value="P:protein transport"/>
    <property type="evidence" value="ECO:0007669"/>
    <property type="project" value="UniProtKB-KW"/>
</dbReference>
<feature type="transmembrane region" description="Helical" evidence="13">
    <location>
        <begin position="34"/>
        <end position="53"/>
    </location>
</feature>
<protein>
    <submittedName>
        <fullName evidence="14">LAQU0S11e04236g1_1</fullName>
    </submittedName>
</protein>
<evidence type="ECO:0000256" key="4">
    <source>
        <dbReference type="ARBA" id="ARBA00022448"/>
    </source>
</evidence>
<evidence type="ECO:0000256" key="1">
    <source>
        <dbReference type="ARBA" id="ARBA00004232"/>
    </source>
</evidence>
<keyword evidence="10" id="KW-0906">Nuclear pore complex</keyword>
<accession>A0A0P1KUL6</accession>
<evidence type="ECO:0000256" key="10">
    <source>
        <dbReference type="ARBA" id="ARBA00023132"/>
    </source>
</evidence>
<evidence type="ECO:0000313" key="14">
    <source>
        <dbReference type="EMBL" id="CUS23785.1"/>
    </source>
</evidence>
<dbReference type="PANTHER" id="PTHR13269:SF6">
    <property type="entry name" value="NUCLEOPORIN NDC1"/>
    <property type="match status" value="1"/>
</dbReference>
<keyword evidence="9" id="KW-0811">Translocation</keyword>
<comment type="subcellular location">
    <subcellularLocation>
        <location evidence="1">Nucleus membrane</location>
        <topology evidence="1">Multi-pass membrane protein</topology>
    </subcellularLocation>
    <subcellularLocation>
        <location evidence="2">Nucleus</location>
        <location evidence="2">Nuclear pore complex</location>
    </subcellularLocation>
</comment>
<dbReference type="EMBL" id="LN890568">
    <property type="protein sequence ID" value="CUS23785.1"/>
    <property type="molecule type" value="Genomic_DNA"/>
</dbReference>